<accession>M5S8Y6</accession>
<evidence type="ECO:0000313" key="2">
    <source>
        <dbReference type="Proteomes" id="UP000011996"/>
    </source>
</evidence>
<reference evidence="1 2" key="1">
    <citation type="journal article" date="2013" name="Mar. Genomics">
        <title>Expression of sulfatases in Rhodopirellula baltica and the diversity of sulfatases in the genus Rhodopirellula.</title>
        <authorList>
            <person name="Wegner C.E."/>
            <person name="Richter-Heitmann T."/>
            <person name="Klindworth A."/>
            <person name="Klockow C."/>
            <person name="Richter M."/>
            <person name="Achstetter T."/>
            <person name="Glockner F.O."/>
            <person name="Harder J."/>
        </authorList>
    </citation>
    <scope>NUCLEOTIDE SEQUENCE [LARGE SCALE GENOMIC DNA]</scope>
    <source>
        <strain evidence="1 2">SH398</strain>
    </source>
</reference>
<dbReference type="EMBL" id="ANOF01000170">
    <property type="protein sequence ID" value="EMI24122.1"/>
    <property type="molecule type" value="Genomic_DNA"/>
</dbReference>
<evidence type="ECO:0000313" key="1">
    <source>
        <dbReference type="EMBL" id="EMI24122.1"/>
    </source>
</evidence>
<dbReference type="PATRIC" id="fig|1263868.3.peg.5791"/>
<dbReference type="STRING" id="1263868.RESH_05333"/>
<name>M5S8Y6_9BACT</name>
<sequence>MLHEARKKESPLSFAGLRVDFGSVRADEGFMESREFLGKTRSEEGRRGCKFLL</sequence>
<gene>
    <name evidence="1" type="ORF">RESH_05333</name>
</gene>
<dbReference type="Proteomes" id="UP000011996">
    <property type="component" value="Unassembled WGS sequence"/>
</dbReference>
<protein>
    <submittedName>
        <fullName evidence="1">Uncharacterized protein</fullName>
    </submittedName>
</protein>
<comment type="caution">
    <text evidence="1">The sequence shown here is derived from an EMBL/GenBank/DDBJ whole genome shotgun (WGS) entry which is preliminary data.</text>
</comment>
<organism evidence="1 2">
    <name type="scientific">Rhodopirellula europaea SH398</name>
    <dbReference type="NCBI Taxonomy" id="1263868"/>
    <lineage>
        <taxon>Bacteria</taxon>
        <taxon>Pseudomonadati</taxon>
        <taxon>Planctomycetota</taxon>
        <taxon>Planctomycetia</taxon>
        <taxon>Pirellulales</taxon>
        <taxon>Pirellulaceae</taxon>
        <taxon>Rhodopirellula</taxon>
    </lineage>
</organism>
<dbReference type="AlphaFoldDB" id="M5S8Y6"/>
<proteinExistence type="predicted"/>